<organism evidence="1 2">
    <name type="scientific">Neurospora hispaniola</name>
    <dbReference type="NCBI Taxonomy" id="588809"/>
    <lineage>
        <taxon>Eukaryota</taxon>
        <taxon>Fungi</taxon>
        <taxon>Dikarya</taxon>
        <taxon>Ascomycota</taxon>
        <taxon>Pezizomycotina</taxon>
        <taxon>Sordariomycetes</taxon>
        <taxon>Sordariomycetidae</taxon>
        <taxon>Sordariales</taxon>
        <taxon>Sordariaceae</taxon>
        <taxon>Neurospora</taxon>
    </lineage>
</organism>
<sequence length="185" mass="21092">MLESDAMWTALFFSYRCCQPQSVPSEYEQEERFKQLGVGFFYLVADKEVGFGRSQPGGCSRKSPLQDIRQPHHETTNICSYKSSKGTENEVEWPSSIMVKMGRSCGHDLDCHFKKKGRAPAASTKTHDVLDEAQKPTAFRTPTQFSRPLQLNHFRRQPKTPVPNCYTNIIVQSITNKFSISLPRI</sequence>
<dbReference type="RefSeq" id="XP_062691844.1">
    <property type="nucleotide sequence ID" value="XM_062832828.1"/>
</dbReference>
<accession>A0AAJ0I639</accession>
<dbReference type="EMBL" id="JAULSX010000005">
    <property type="protein sequence ID" value="KAK3490661.1"/>
    <property type="molecule type" value="Genomic_DNA"/>
</dbReference>
<protein>
    <submittedName>
        <fullName evidence="1">Uncharacterized protein</fullName>
    </submittedName>
</protein>
<dbReference type="GeneID" id="87870450"/>
<proteinExistence type="predicted"/>
<dbReference type="Proteomes" id="UP001285908">
    <property type="component" value="Unassembled WGS sequence"/>
</dbReference>
<dbReference type="AlphaFoldDB" id="A0AAJ0I639"/>
<keyword evidence="2" id="KW-1185">Reference proteome</keyword>
<gene>
    <name evidence="1" type="ORF">B0T23DRAFT_166625</name>
</gene>
<evidence type="ECO:0000313" key="2">
    <source>
        <dbReference type="Proteomes" id="UP001285908"/>
    </source>
</evidence>
<name>A0AAJ0I639_9PEZI</name>
<reference evidence="1 2" key="1">
    <citation type="journal article" date="2023" name="Mol. Phylogenet. Evol.">
        <title>Genome-scale phylogeny and comparative genomics of the fungal order Sordariales.</title>
        <authorList>
            <person name="Hensen N."/>
            <person name="Bonometti L."/>
            <person name="Westerberg I."/>
            <person name="Brannstrom I.O."/>
            <person name="Guillou S."/>
            <person name="Cros-Aarteil S."/>
            <person name="Calhoun S."/>
            <person name="Haridas S."/>
            <person name="Kuo A."/>
            <person name="Mondo S."/>
            <person name="Pangilinan J."/>
            <person name="Riley R."/>
            <person name="LaButti K."/>
            <person name="Andreopoulos B."/>
            <person name="Lipzen A."/>
            <person name="Chen C."/>
            <person name="Yan M."/>
            <person name="Daum C."/>
            <person name="Ng V."/>
            <person name="Clum A."/>
            <person name="Steindorff A."/>
            <person name="Ohm R.A."/>
            <person name="Martin F."/>
            <person name="Silar P."/>
            <person name="Natvig D.O."/>
            <person name="Lalanne C."/>
            <person name="Gautier V."/>
            <person name="Ament-Velasquez S.L."/>
            <person name="Kruys A."/>
            <person name="Hutchinson M.I."/>
            <person name="Powell A.J."/>
            <person name="Barry K."/>
            <person name="Miller A.N."/>
            <person name="Grigoriev I.V."/>
            <person name="Debuchy R."/>
            <person name="Gladieux P."/>
            <person name="Hiltunen Thoren M."/>
            <person name="Johannesson H."/>
        </authorList>
    </citation>
    <scope>NUCLEOTIDE SEQUENCE [LARGE SCALE GENOMIC DNA]</scope>
    <source>
        <strain evidence="1 2">FGSC 10403</strain>
    </source>
</reference>
<comment type="caution">
    <text evidence="1">The sequence shown here is derived from an EMBL/GenBank/DDBJ whole genome shotgun (WGS) entry which is preliminary data.</text>
</comment>
<evidence type="ECO:0000313" key="1">
    <source>
        <dbReference type="EMBL" id="KAK3490661.1"/>
    </source>
</evidence>